<gene>
    <name evidence="2" type="ORF">FK220_008570</name>
</gene>
<keyword evidence="1" id="KW-0472">Membrane</keyword>
<feature type="transmembrane region" description="Helical" evidence="1">
    <location>
        <begin position="6"/>
        <end position="30"/>
    </location>
</feature>
<reference evidence="2" key="1">
    <citation type="submission" date="2019-07" db="EMBL/GenBank/DDBJ databases">
        <authorList>
            <person name="De-Chao Zhang Q."/>
        </authorList>
    </citation>
    <scope>NUCLEOTIDE SEQUENCE</scope>
    <source>
        <strain evidence="2">TP-CH-4</strain>
    </source>
</reference>
<keyword evidence="1" id="KW-0812">Transmembrane</keyword>
<evidence type="ECO:0000256" key="1">
    <source>
        <dbReference type="SAM" id="Phobius"/>
    </source>
</evidence>
<proteinExistence type="predicted"/>
<reference evidence="2" key="2">
    <citation type="submission" date="2020-03" db="EMBL/GenBank/DDBJ databases">
        <title>Flavobacteriaceae bacterium strain TP-CH-4, a member of the family Flavobacteriaceae isolated from a deep-sea seamount.</title>
        <authorList>
            <person name="Zhang D.-C."/>
        </authorList>
    </citation>
    <scope>NUCLEOTIDE SEQUENCE</scope>
    <source>
        <strain evidence="2">TP-CH-4</strain>
    </source>
</reference>
<organism evidence="2 3">
    <name type="scientific">Pelagihabitans pacificus</name>
    <dbReference type="NCBI Taxonomy" id="2696054"/>
    <lineage>
        <taxon>Bacteria</taxon>
        <taxon>Pseudomonadati</taxon>
        <taxon>Bacteroidota</taxon>
        <taxon>Flavobacteriia</taxon>
        <taxon>Flavobacteriales</taxon>
        <taxon>Flavobacteriaceae</taxon>
        <taxon>Pelagihabitans</taxon>
    </lineage>
</organism>
<comment type="caution">
    <text evidence="2">The sequence shown here is derived from an EMBL/GenBank/DDBJ whole genome shotgun (WGS) entry which is preliminary data.</text>
</comment>
<sequence length="109" mass="12195">MKELNELLVVLTVVVAAILMVFIITRYSYLVKKAMIERGVVLNQNNDRFKYLDIGCIAFGLGIGLVASSIFTTMELTEDTMDLLIWGTILIFGAGGLVLAHFIRKRLEK</sequence>
<feature type="transmembrane region" description="Helical" evidence="1">
    <location>
        <begin position="51"/>
        <end position="71"/>
    </location>
</feature>
<feature type="transmembrane region" description="Helical" evidence="1">
    <location>
        <begin position="83"/>
        <end position="103"/>
    </location>
</feature>
<keyword evidence="3" id="KW-1185">Reference proteome</keyword>
<dbReference type="Proteomes" id="UP000707206">
    <property type="component" value="Unassembled WGS sequence"/>
</dbReference>
<protein>
    <submittedName>
        <fullName evidence="2">Uncharacterized protein</fullName>
    </submittedName>
</protein>
<dbReference type="AlphaFoldDB" id="A0A967AU16"/>
<dbReference type="RefSeq" id="WP_152573900.1">
    <property type="nucleotide sequence ID" value="NZ_VIKU02000002.1"/>
</dbReference>
<evidence type="ECO:0000313" key="3">
    <source>
        <dbReference type="Proteomes" id="UP000707206"/>
    </source>
</evidence>
<dbReference type="EMBL" id="VIKU02000002">
    <property type="protein sequence ID" value="NHF59390.1"/>
    <property type="molecule type" value="Genomic_DNA"/>
</dbReference>
<name>A0A967AU16_9FLAO</name>
<keyword evidence="1" id="KW-1133">Transmembrane helix</keyword>
<evidence type="ECO:0000313" key="2">
    <source>
        <dbReference type="EMBL" id="NHF59390.1"/>
    </source>
</evidence>
<accession>A0A967AU16</accession>